<evidence type="ECO:0000313" key="2">
    <source>
        <dbReference type="EMBL" id="CBH46236.1"/>
    </source>
</evidence>
<accession>A0A3S5Y124</accession>
<dbReference type="RefSeq" id="WP_013414421.1">
    <property type="nucleotide sequence ID" value="NC_014659.1"/>
</dbReference>
<proteinExistence type="predicted"/>
<dbReference type="Gene3D" id="3.90.1200.10">
    <property type="match status" value="1"/>
</dbReference>
<evidence type="ECO:0000313" key="3">
    <source>
        <dbReference type="Proteomes" id="UP000006892"/>
    </source>
</evidence>
<dbReference type="InterPro" id="IPR002575">
    <property type="entry name" value="Aminoglycoside_PTrfase"/>
</dbReference>
<organism evidence="2">
    <name type="scientific">Rhodococcus hoagii (strain 103S)</name>
    <name type="common">Rhodococcus equi</name>
    <dbReference type="NCBI Taxonomy" id="685727"/>
    <lineage>
        <taxon>Bacteria</taxon>
        <taxon>Bacillati</taxon>
        <taxon>Actinomycetota</taxon>
        <taxon>Actinomycetes</taxon>
        <taxon>Mycobacteriales</taxon>
        <taxon>Nocardiaceae</taxon>
        <taxon>Prescottella</taxon>
    </lineage>
</organism>
<dbReference type="Gene3D" id="3.30.200.20">
    <property type="entry name" value="Phosphorylase Kinase, domain 1"/>
    <property type="match status" value="1"/>
</dbReference>
<dbReference type="CDD" id="cd05154">
    <property type="entry name" value="ACAD10_11_N-like"/>
    <property type="match status" value="1"/>
</dbReference>
<dbReference type="Proteomes" id="UP001154400">
    <property type="component" value="Chromosome"/>
</dbReference>
<dbReference type="KEGG" id="req:REQ_00830"/>
<dbReference type="InterPro" id="IPR041726">
    <property type="entry name" value="ACAD10_11_N"/>
</dbReference>
<dbReference type="SUPFAM" id="SSF56112">
    <property type="entry name" value="Protein kinase-like (PK-like)"/>
    <property type="match status" value="1"/>
</dbReference>
<gene>
    <name evidence="2" type="ordered locus">REQ_00830</name>
</gene>
<sequence length="345" mass="38252">MTSTTDPGIRDDAVSRWFTEHVDDATGPLRFERIAGGRSNLTYLVQGADGARWVLRRPPLGMARSRAHDVLREAEVLERLRSTPVPVPVVVGTCDDDAVTGAPFFVMNHLDGVVLRDPDTVMSVVPADRRPSVAAELVRALAALHAVDPRDVGWGGLADRDDYLARQLRRWSTNWAQDRVRVLDDIGRAHDRLLERIPRQGSARIVHGDFRLDNCLFTPDGTIGGILDWELTTVGDPLADLGQLLAYWAQPDDEVCALENPPTRVPGFPTRDDLVEQYLAAVRPDTVPDIDFYVAYNWWKIACIVEGVYTRTLRGAMGASDRSPESFGAQAERLAAQAWCYASKL</sequence>
<dbReference type="AlphaFoldDB" id="A0A3S5Y124"/>
<feature type="domain" description="Aminoglycoside phosphotransferase" evidence="1">
    <location>
        <begin position="31"/>
        <end position="256"/>
    </location>
</feature>
<dbReference type="InterPro" id="IPR052898">
    <property type="entry name" value="ACAD10-like"/>
</dbReference>
<dbReference type="EMBL" id="FN563149">
    <property type="protein sequence ID" value="CBH46236.1"/>
    <property type="molecule type" value="Genomic_DNA"/>
</dbReference>
<dbReference type="Pfam" id="PF01636">
    <property type="entry name" value="APH"/>
    <property type="match status" value="1"/>
</dbReference>
<dbReference type="PANTHER" id="PTHR47829:SF1">
    <property type="entry name" value="HAD FAMILY PHOSPHATASE"/>
    <property type="match status" value="1"/>
</dbReference>
<name>A0A3S5Y124_RHOH1</name>
<protein>
    <submittedName>
        <fullName evidence="2">Aminoglycoside phosphotransferase</fullName>
    </submittedName>
</protein>
<dbReference type="InterPro" id="IPR011009">
    <property type="entry name" value="Kinase-like_dom_sf"/>
</dbReference>
<reference evidence="2" key="1">
    <citation type="journal article" date="2010" name="PLoS Genet.">
        <title>The genome of a pathogenic rhodococcus: cooptive virulence underpinned by key gene acquisitions.</title>
        <authorList>
            <person name="Letek M."/>
            <person name="Gonzalez P."/>
            <person name="Macarthur I."/>
            <person name="Rodriguez H."/>
            <person name="Freeman T.C."/>
            <person name="Valero-Rello A."/>
            <person name="Blanco M."/>
            <person name="Buckley T."/>
            <person name="Cherevach I."/>
            <person name="Fahey R."/>
            <person name="Hapeshi A."/>
            <person name="Holdstock J."/>
            <person name="Leadon D."/>
            <person name="Navas J."/>
            <person name="Ocampo A."/>
            <person name="Quail M.A."/>
            <person name="Sanders M."/>
            <person name="Scortti M.M."/>
            <person name="Prescott J.F."/>
            <person name="Fogarty U."/>
            <person name="Meijer W.G."/>
            <person name="Parkhill J."/>
            <person name="Bentley S.D."/>
            <person name="Vazquez-Boland J.A."/>
        </authorList>
    </citation>
    <scope>NUCLEOTIDE SEQUENCE [LARGE SCALE GENOMIC DNA]</scope>
    <source>
        <strain evidence="2 3">103S</strain>
    </source>
</reference>
<evidence type="ECO:0000259" key="1">
    <source>
        <dbReference type="Pfam" id="PF01636"/>
    </source>
</evidence>
<dbReference type="PANTHER" id="PTHR47829">
    <property type="entry name" value="HYDROLASE, PUTATIVE (AFU_ORTHOLOGUE AFUA_1G12880)-RELATED"/>
    <property type="match status" value="1"/>
</dbReference>